<dbReference type="Gene3D" id="1.20.1050.10">
    <property type="match status" value="1"/>
</dbReference>
<dbReference type="PANTHER" id="PTHR44051:SF8">
    <property type="entry name" value="GLUTATHIONE S-TRANSFERASE GSTA"/>
    <property type="match status" value="1"/>
</dbReference>
<dbReference type="Proteomes" id="UP000324996">
    <property type="component" value="Unassembled WGS sequence"/>
</dbReference>
<dbReference type="Pfam" id="PF13409">
    <property type="entry name" value="GST_N_2"/>
    <property type="match status" value="1"/>
</dbReference>
<name>A0A5A7N4J0_9PROT</name>
<dbReference type="InterPro" id="IPR040079">
    <property type="entry name" value="Glutathione_S-Trfase"/>
</dbReference>
<accession>A0A5A7N4J0</accession>
<feature type="domain" description="GST N-terminal" evidence="1">
    <location>
        <begin position="1"/>
        <end position="85"/>
    </location>
</feature>
<dbReference type="InterPro" id="IPR036282">
    <property type="entry name" value="Glutathione-S-Trfase_C_sf"/>
</dbReference>
<dbReference type="InterPro" id="IPR004046">
    <property type="entry name" value="GST_C"/>
</dbReference>
<evidence type="ECO:0000259" key="1">
    <source>
        <dbReference type="PROSITE" id="PS50404"/>
    </source>
</evidence>
<dbReference type="SFLD" id="SFLDS00019">
    <property type="entry name" value="Glutathione_Transferase_(cytos"/>
    <property type="match status" value="1"/>
</dbReference>
<dbReference type="InterPro" id="IPR036249">
    <property type="entry name" value="Thioredoxin-like_sf"/>
</dbReference>
<dbReference type="InterPro" id="IPR010987">
    <property type="entry name" value="Glutathione-S-Trfase_C-like"/>
</dbReference>
<dbReference type="SUPFAM" id="SSF52833">
    <property type="entry name" value="Thioredoxin-like"/>
    <property type="match status" value="1"/>
</dbReference>
<feature type="domain" description="GST C-terminal" evidence="2">
    <location>
        <begin position="88"/>
        <end position="211"/>
    </location>
</feature>
<dbReference type="CDD" id="cd03048">
    <property type="entry name" value="GST_N_Ure2p_like"/>
    <property type="match status" value="1"/>
</dbReference>
<evidence type="ECO:0000313" key="4">
    <source>
        <dbReference type="Proteomes" id="UP000324996"/>
    </source>
</evidence>
<dbReference type="InterPro" id="IPR004045">
    <property type="entry name" value="Glutathione_S-Trfase_N"/>
</dbReference>
<dbReference type="Gene3D" id="3.40.30.10">
    <property type="entry name" value="Glutaredoxin"/>
    <property type="match status" value="1"/>
</dbReference>
<protein>
    <submittedName>
        <fullName evidence="3">Thiol:disulfide oxidoreductase</fullName>
    </submittedName>
</protein>
<reference evidence="3 4" key="1">
    <citation type="submission" date="2019-09" db="EMBL/GenBank/DDBJ databases">
        <title>NBRP : Genome information of microbial organism related human and environment.</title>
        <authorList>
            <person name="Hattori M."/>
            <person name="Oshima K."/>
            <person name="Inaba H."/>
            <person name="Suda W."/>
            <person name="Sakamoto M."/>
            <person name="Iino T."/>
            <person name="Kitahara M."/>
            <person name="Oshida Y."/>
            <person name="Iida T."/>
            <person name="Kudo T."/>
            <person name="Itoh T."/>
            <person name="Ohkuma M."/>
        </authorList>
    </citation>
    <scope>NUCLEOTIDE SEQUENCE [LARGE SCALE GENOMIC DNA]</scope>
    <source>
        <strain evidence="3 4">Q-1</strain>
    </source>
</reference>
<dbReference type="SUPFAM" id="SSF47616">
    <property type="entry name" value="GST C-terminal domain-like"/>
    <property type="match status" value="1"/>
</dbReference>
<gene>
    <name evidence="3" type="primary">yfcG</name>
    <name evidence="3" type="ORF">JCM17846_08750</name>
</gene>
<evidence type="ECO:0000259" key="2">
    <source>
        <dbReference type="PROSITE" id="PS50405"/>
    </source>
</evidence>
<dbReference type="PROSITE" id="PS50405">
    <property type="entry name" value="GST_CTER"/>
    <property type="match status" value="1"/>
</dbReference>
<dbReference type="Pfam" id="PF00043">
    <property type="entry name" value="GST_C"/>
    <property type="match status" value="1"/>
</dbReference>
<keyword evidence="4" id="KW-1185">Reference proteome</keyword>
<dbReference type="SFLD" id="SFLDG00358">
    <property type="entry name" value="Main_(cytGST)"/>
    <property type="match status" value="1"/>
</dbReference>
<comment type="caution">
    <text evidence="3">The sequence shown here is derived from an EMBL/GenBank/DDBJ whole genome shotgun (WGS) entry which is preliminary data.</text>
</comment>
<dbReference type="PROSITE" id="PS50404">
    <property type="entry name" value="GST_NTER"/>
    <property type="match status" value="1"/>
</dbReference>
<dbReference type="SFLD" id="SFLDG01151">
    <property type="entry name" value="Main.2:_Nu-like"/>
    <property type="match status" value="1"/>
</dbReference>
<dbReference type="EMBL" id="BKCN01000003">
    <property type="protein sequence ID" value="GER03193.1"/>
    <property type="molecule type" value="Genomic_DNA"/>
</dbReference>
<organism evidence="3 4">
    <name type="scientific">Iodidimonas nitroreducens</name>
    <dbReference type="NCBI Taxonomy" id="1236968"/>
    <lineage>
        <taxon>Bacteria</taxon>
        <taxon>Pseudomonadati</taxon>
        <taxon>Pseudomonadota</taxon>
        <taxon>Alphaproteobacteria</taxon>
        <taxon>Iodidimonadales</taxon>
        <taxon>Iodidimonadaceae</taxon>
        <taxon>Iodidimonas</taxon>
    </lineage>
</organism>
<evidence type="ECO:0000313" key="3">
    <source>
        <dbReference type="EMBL" id="GER03193.1"/>
    </source>
</evidence>
<proteinExistence type="predicted"/>
<dbReference type="RefSeq" id="WP_042083227.1">
    <property type="nucleotide sequence ID" value="NZ_BKCN01000003.1"/>
</dbReference>
<dbReference type="AlphaFoldDB" id="A0A5A7N4J0"/>
<sequence length="211" mass="23992">MIDLYTWATPNGHKASIMLEECALDYTVFPTDIGKGLQKRAEFLAINPNGKIPALVDHDGPSGDITIFESVSILLYLAEKTGKFLPEKSEDRYRVMNWLIWQAANLGPMMGQAFHFYHYAPHRVPYAIERYRDESSRLLSVMDNQLSKSAYLAGDDYSIADIASFSWTKFGLKFLQEETQGKLPDMLHIQRWLTEISKRPAVQKGVCVPDV</sequence>
<dbReference type="PANTHER" id="PTHR44051">
    <property type="entry name" value="GLUTATHIONE S-TRANSFERASE-RELATED"/>
    <property type="match status" value="1"/>
</dbReference>